<accession>F2B9S1</accession>
<evidence type="ECO:0000313" key="2">
    <source>
        <dbReference type="EMBL" id="EGF11806.1"/>
    </source>
</evidence>
<comment type="caution">
    <text evidence="2">The sequence shown here is derived from an EMBL/GenBank/DDBJ whole genome shotgun (WGS) entry which is preliminary data.</text>
</comment>
<evidence type="ECO:0000313" key="3">
    <source>
        <dbReference type="Proteomes" id="UP000004105"/>
    </source>
</evidence>
<reference evidence="2 3" key="1">
    <citation type="submission" date="2011-02" db="EMBL/GenBank/DDBJ databases">
        <authorList>
            <person name="Muzny D."/>
            <person name="Qin X."/>
            <person name="Deng J."/>
            <person name="Jiang H."/>
            <person name="Liu Y."/>
            <person name="Qu J."/>
            <person name="Song X.-Z."/>
            <person name="Zhang L."/>
            <person name="Thornton R."/>
            <person name="Coyle M."/>
            <person name="Francisco L."/>
            <person name="Jackson L."/>
            <person name="Javaid M."/>
            <person name="Korchina V."/>
            <person name="Kovar C."/>
            <person name="Mata R."/>
            <person name="Mathew T."/>
            <person name="Ngo R."/>
            <person name="Nguyen L."/>
            <person name="Nguyen N."/>
            <person name="Okwuonu G."/>
            <person name="Ongeri F."/>
            <person name="Pham C."/>
            <person name="Simmons D."/>
            <person name="Wilczek-Boney K."/>
            <person name="Hale W."/>
            <person name="Jakkamsetti A."/>
            <person name="Pham P."/>
            <person name="Ruth R."/>
            <person name="San Lucas F."/>
            <person name="Warren J."/>
            <person name="Zhang J."/>
            <person name="Zhao Z."/>
            <person name="Zhou C."/>
            <person name="Zhu D."/>
            <person name="Lee S."/>
            <person name="Bess C."/>
            <person name="Blankenburg K."/>
            <person name="Forbes L."/>
            <person name="Fu Q."/>
            <person name="Gubbala S."/>
            <person name="Hirani K."/>
            <person name="Jayaseelan J.C."/>
            <person name="Lara F."/>
            <person name="Munidasa M."/>
            <person name="Palculict T."/>
            <person name="Patil S."/>
            <person name="Pu L.-L."/>
            <person name="Saada N."/>
            <person name="Tang L."/>
            <person name="Weissenberger G."/>
            <person name="Zhu Y."/>
            <person name="Hemphill L."/>
            <person name="Shang Y."/>
            <person name="Youmans B."/>
            <person name="Ayvaz T."/>
            <person name="Ross M."/>
            <person name="Santibanez J."/>
            <person name="Aqrawi P."/>
            <person name="Gross S."/>
            <person name="Joshi V."/>
            <person name="Fowler G."/>
            <person name="Nazareth L."/>
            <person name="Reid J."/>
            <person name="Worley K."/>
            <person name="Petrosino J."/>
            <person name="Highlander S."/>
            <person name="Gibbs R."/>
        </authorList>
    </citation>
    <scope>NUCLEOTIDE SEQUENCE [LARGE SCALE GENOMIC DNA]</scope>
    <source>
        <strain evidence="2 3">ATCC BAA-1200</strain>
    </source>
</reference>
<protein>
    <recommendedName>
        <fullName evidence="1">DUF7716 domain-containing protein</fullName>
    </recommendedName>
</protein>
<proteinExistence type="predicted"/>
<gene>
    <name evidence="2" type="ORF">HMPREF9123_0443</name>
</gene>
<keyword evidence="3" id="KW-1185">Reference proteome</keyword>
<dbReference type="Proteomes" id="UP000004105">
    <property type="component" value="Unassembled WGS sequence"/>
</dbReference>
<evidence type="ECO:0000259" key="1">
    <source>
        <dbReference type="Pfam" id="PF24832"/>
    </source>
</evidence>
<dbReference type="Pfam" id="PF24832">
    <property type="entry name" value="DUF7716"/>
    <property type="match status" value="1"/>
</dbReference>
<dbReference type="AlphaFoldDB" id="F2B9S1"/>
<name>F2B9S1_9NEIS</name>
<dbReference type="HOGENOM" id="CLU_147243_1_0_4"/>
<organism evidence="2 3">
    <name type="scientific">Neisseria bacilliformis ATCC BAA-1200</name>
    <dbReference type="NCBI Taxonomy" id="888742"/>
    <lineage>
        <taxon>Bacteria</taxon>
        <taxon>Pseudomonadati</taxon>
        <taxon>Pseudomonadota</taxon>
        <taxon>Betaproteobacteria</taxon>
        <taxon>Neisseriales</taxon>
        <taxon>Neisseriaceae</taxon>
        <taxon>Neisseria</taxon>
    </lineage>
</organism>
<sequence length="110" mass="12269">MFLQETQTMATAQLRHPYTLAELVAAPVAPIAADTVCLLDEPLDDETFDEDDNPEGYSDFVFANGLELLYYGRQFADAVANTLHQKSGAATEDIVRNLGYYAQHDTYLDF</sequence>
<feature type="domain" description="DUF7716" evidence="1">
    <location>
        <begin position="23"/>
        <end position="110"/>
    </location>
</feature>
<dbReference type="InterPro" id="IPR056133">
    <property type="entry name" value="DUF7716"/>
</dbReference>
<dbReference type="EMBL" id="AFAY01000007">
    <property type="protein sequence ID" value="EGF11806.1"/>
    <property type="molecule type" value="Genomic_DNA"/>
</dbReference>